<dbReference type="KEGG" id="cber:B5D82_06665"/>
<dbReference type="InterPro" id="IPR001853">
    <property type="entry name" value="DSBA-like_thioredoxin_dom"/>
</dbReference>
<protein>
    <recommendedName>
        <fullName evidence="1">DSBA-like thioredoxin domain-containing protein</fullName>
    </recommendedName>
</protein>
<organism evidence="2 3">
    <name type="scientific">Cognaticolwellia beringensis</name>
    <dbReference type="NCBI Taxonomy" id="1967665"/>
    <lineage>
        <taxon>Bacteria</taxon>
        <taxon>Pseudomonadati</taxon>
        <taxon>Pseudomonadota</taxon>
        <taxon>Gammaproteobacteria</taxon>
        <taxon>Alteromonadales</taxon>
        <taxon>Colwelliaceae</taxon>
        <taxon>Cognaticolwellia</taxon>
    </lineage>
</organism>
<accession>A0A222G6E1</accession>
<dbReference type="Pfam" id="PF01323">
    <property type="entry name" value="DSBA"/>
    <property type="match status" value="1"/>
</dbReference>
<proteinExistence type="predicted"/>
<evidence type="ECO:0000313" key="3">
    <source>
        <dbReference type="Proteomes" id="UP000202259"/>
    </source>
</evidence>
<gene>
    <name evidence="2" type="ORF">B5D82_06665</name>
</gene>
<feature type="domain" description="DSBA-like thioredoxin" evidence="1">
    <location>
        <begin position="243"/>
        <end position="425"/>
    </location>
</feature>
<keyword evidence="3" id="KW-1185">Reference proteome</keyword>
<dbReference type="PANTHER" id="PTHR42943">
    <property type="entry name" value="GLUTATHIONE S-TRANSFERASE KAPPA"/>
    <property type="match status" value="1"/>
</dbReference>
<dbReference type="EMBL" id="CP020465">
    <property type="protein sequence ID" value="ASP47466.1"/>
    <property type="molecule type" value="Genomic_DNA"/>
</dbReference>
<reference evidence="2 3" key="1">
    <citation type="submission" date="2017-08" db="EMBL/GenBank/DDBJ databases">
        <title>Complete genome of Colwellia sp. NB097-1, a psychrophile bacterium ioslated from Bering Sea.</title>
        <authorList>
            <person name="Chen X."/>
        </authorList>
    </citation>
    <scope>NUCLEOTIDE SEQUENCE [LARGE SCALE GENOMIC DNA]</scope>
    <source>
        <strain evidence="2 3">NB097-1</strain>
    </source>
</reference>
<sequence length="432" mass="49813">MLLRLKIKWLHSQLRAKVLIFRYFLIGQFLGKKAQAEVYLSLNDPHSFMLVQMLSRLAKNYRLDFKVLFIWGTLPGVTICPKLYRQWAIKDANLIAEQYQLVNISAEPSSASLTTGQQTWQLLVNNIKNAEQIFINTWGNHYREHFQTSTPTINHQVKNQTRLKEKGHYAPASISFAGSWFVGIDRLYHFESMLQKFALLDDVTEDFTAKNQLNNIVTPRNYPHKVVNIKAAKTPTVATEPLVIYLSLRSPYSYLGFVQAVNLAERQQIELIIRPILPLLMRGESIPMVKQKYIYLDAVREAKKLGIEFNGFTDPLGDGVINAYRLFAWAQQQGKAVEYILACFQAIYVDGIDLANPENVETIFKKLALDVDDASIYQEQHDWQQWADINQVELTKLNLWGVPCFSYGGYSYWGQDRIFELEKEINIFRTAG</sequence>
<dbReference type="InterPro" id="IPR036249">
    <property type="entry name" value="Thioredoxin-like_sf"/>
</dbReference>
<evidence type="ECO:0000313" key="2">
    <source>
        <dbReference type="EMBL" id="ASP47466.1"/>
    </source>
</evidence>
<dbReference type="GO" id="GO:0016491">
    <property type="term" value="F:oxidoreductase activity"/>
    <property type="evidence" value="ECO:0007669"/>
    <property type="project" value="InterPro"/>
</dbReference>
<name>A0A222G6E1_9GAMM</name>
<dbReference type="Proteomes" id="UP000202259">
    <property type="component" value="Chromosome"/>
</dbReference>
<dbReference type="PANTHER" id="PTHR42943:SF2">
    <property type="entry name" value="GLUTATHIONE S-TRANSFERASE KAPPA 1"/>
    <property type="match status" value="1"/>
</dbReference>
<evidence type="ECO:0000259" key="1">
    <source>
        <dbReference type="Pfam" id="PF01323"/>
    </source>
</evidence>
<dbReference type="InterPro" id="IPR051924">
    <property type="entry name" value="GST_Kappa/NadH"/>
</dbReference>
<dbReference type="SUPFAM" id="SSF52833">
    <property type="entry name" value="Thioredoxin-like"/>
    <property type="match status" value="1"/>
</dbReference>
<dbReference type="Gene3D" id="3.40.30.10">
    <property type="entry name" value="Glutaredoxin"/>
    <property type="match status" value="1"/>
</dbReference>
<dbReference type="AlphaFoldDB" id="A0A222G6E1"/>